<organism evidence="7 8">
    <name type="scientific">Euplotes crassus</name>
    <dbReference type="NCBI Taxonomy" id="5936"/>
    <lineage>
        <taxon>Eukaryota</taxon>
        <taxon>Sar</taxon>
        <taxon>Alveolata</taxon>
        <taxon>Ciliophora</taxon>
        <taxon>Intramacronucleata</taxon>
        <taxon>Spirotrichea</taxon>
        <taxon>Hypotrichia</taxon>
        <taxon>Euplotida</taxon>
        <taxon>Euplotidae</taxon>
        <taxon>Moneuplotes</taxon>
    </lineage>
</organism>
<dbReference type="PANTHER" id="PTHR13146:SF0">
    <property type="entry name" value="SOLUTE CARRIER FAMILY 35 MEMBER F6"/>
    <property type="match status" value="1"/>
</dbReference>
<feature type="transmembrane region" description="Helical" evidence="5">
    <location>
        <begin position="98"/>
        <end position="119"/>
    </location>
</feature>
<keyword evidence="6" id="KW-0732">Signal</keyword>
<feature type="chain" id="PRO_5042223076" description="Nucleotide-sugar transporter" evidence="6">
    <location>
        <begin position="27"/>
        <end position="401"/>
    </location>
</feature>
<name>A0AAD1XG46_EUPCR</name>
<feature type="signal peptide" evidence="6">
    <location>
        <begin position="1"/>
        <end position="26"/>
    </location>
</feature>
<evidence type="ECO:0000313" key="8">
    <source>
        <dbReference type="Proteomes" id="UP001295684"/>
    </source>
</evidence>
<sequence>MNLNTINPILLVLFCVLMILSTSSQGILLKLQSNVTVDGSRFEHPFFLTLIIFMGESLCIFLYLLEKAYLAYRYGRADLSPEMIEAQNKGKRTDINPLLMAIPMLCDSTATPLYMLAYINIPASIGQMMSALVIFVVALLSILFFGRKYYRHHWLGLILVFVGICLVAISALISSKGSGTTGNVPLGVILMIFSVFAIGSQYVVEEKLLSSYYLSPFKAAGWEGITGTILWCVLLIIFQFIPCEAQICNNGRLENTSVAFEFMAQSTQLKIFLVGNLLLTACMSGFSLLVTKYASATAKVILKQTKIVIVWLFFLIYRGGGHETFHVLQLIGFVLLCAGIILFNEIIIIPVLGFNKNTKARLTQRRMVSSPSVLKDELSESLCQSETIYLMNDETENCSSF</sequence>
<evidence type="ECO:0000256" key="3">
    <source>
        <dbReference type="ARBA" id="ARBA00022989"/>
    </source>
</evidence>
<dbReference type="Proteomes" id="UP001295684">
    <property type="component" value="Unassembled WGS sequence"/>
</dbReference>
<gene>
    <name evidence="7" type="ORF">ECRASSUSDP1_LOCUS12598</name>
</gene>
<dbReference type="GO" id="GO:0015165">
    <property type="term" value="F:pyrimidine nucleotide-sugar transmembrane transporter activity"/>
    <property type="evidence" value="ECO:0007669"/>
    <property type="project" value="InterPro"/>
</dbReference>
<dbReference type="PANTHER" id="PTHR13146">
    <property type="match status" value="1"/>
</dbReference>
<feature type="transmembrane region" description="Helical" evidence="5">
    <location>
        <begin position="271"/>
        <end position="291"/>
    </location>
</feature>
<evidence type="ECO:0000313" key="7">
    <source>
        <dbReference type="EMBL" id="CAI2371278.1"/>
    </source>
</evidence>
<comment type="subcellular location">
    <subcellularLocation>
        <location evidence="1">Membrane</location>
        <topology evidence="1">Multi-pass membrane protein</topology>
    </subcellularLocation>
</comment>
<dbReference type="SUPFAM" id="SSF103481">
    <property type="entry name" value="Multidrug resistance efflux transporter EmrE"/>
    <property type="match status" value="1"/>
</dbReference>
<dbReference type="InterPro" id="IPR007271">
    <property type="entry name" value="Nuc_sug_transpt"/>
</dbReference>
<protein>
    <recommendedName>
        <fullName evidence="9">Nucleotide-sugar transporter</fullName>
    </recommendedName>
</protein>
<feature type="transmembrane region" description="Helical" evidence="5">
    <location>
        <begin position="46"/>
        <end position="65"/>
    </location>
</feature>
<evidence type="ECO:0008006" key="9">
    <source>
        <dbReference type="Google" id="ProtNLM"/>
    </source>
</evidence>
<feature type="transmembrane region" description="Helical" evidence="5">
    <location>
        <begin position="153"/>
        <end position="173"/>
    </location>
</feature>
<proteinExistence type="predicted"/>
<feature type="transmembrane region" description="Helical" evidence="5">
    <location>
        <begin position="185"/>
        <end position="204"/>
    </location>
</feature>
<dbReference type="Gene3D" id="1.10.3730.20">
    <property type="match status" value="1"/>
</dbReference>
<feature type="transmembrane region" description="Helical" evidence="5">
    <location>
        <begin position="330"/>
        <end position="354"/>
    </location>
</feature>
<dbReference type="GO" id="GO:0000139">
    <property type="term" value="C:Golgi membrane"/>
    <property type="evidence" value="ECO:0007669"/>
    <property type="project" value="InterPro"/>
</dbReference>
<dbReference type="EMBL" id="CAMPGE010012507">
    <property type="protein sequence ID" value="CAI2371278.1"/>
    <property type="molecule type" value="Genomic_DNA"/>
</dbReference>
<evidence type="ECO:0000256" key="2">
    <source>
        <dbReference type="ARBA" id="ARBA00022692"/>
    </source>
</evidence>
<evidence type="ECO:0000256" key="6">
    <source>
        <dbReference type="SAM" id="SignalP"/>
    </source>
</evidence>
<evidence type="ECO:0000256" key="5">
    <source>
        <dbReference type="SAM" id="Phobius"/>
    </source>
</evidence>
<reference evidence="7" key="1">
    <citation type="submission" date="2023-07" db="EMBL/GenBank/DDBJ databases">
        <authorList>
            <consortium name="AG Swart"/>
            <person name="Singh M."/>
            <person name="Singh A."/>
            <person name="Seah K."/>
            <person name="Emmerich C."/>
        </authorList>
    </citation>
    <scope>NUCLEOTIDE SEQUENCE</scope>
    <source>
        <strain evidence="7">DP1</strain>
    </source>
</reference>
<evidence type="ECO:0000256" key="1">
    <source>
        <dbReference type="ARBA" id="ARBA00004141"/>
    </source>
</evidence>
<feature type="transmembrane region" description="Helical" evidence="5">
    <location>
        <begin position="125"/>
        <end position="146"/>
    </location>
</feature>
<keyword evidence="4 5" id="KW-0472">Membrane</keyword>
<dbReference type="AlphaFoldDB" id="A0AAD1XG46"/>
<accession>A0AAD1XG46</accession>
<evidence type="ECO:0000256" key="4">
    <source>
        <dbReference type="ARBA" id="ARBA00023136"/>
    </source>
</evidence>
<keyword evidence="3 5" id="KW-1133">Transmembrane helix</keyword>
<feature type="transmembrane region" description="Helical" evidence="5">
    <location>
        <begin position="224"/>
        <end position="241"/>
    </location>
</feature>
<keyword evidence="8" id="KW-1185">Reference proteome</keyword>
<dbReference type="InterPro" id="IPR037185">
    <property type="entry name" value="EmrE-like"/>
</dbReference>
<keyword evidence="2 5" id="KW-0812">Transmembrane</keyword>
<feature type="transmembrane region" description="Helical" evidence="5">
    <location>
        <begin position="300"/>
        <end position="318"/>
    </location>
</feature>
<dbReference type="Pfam" id="PF04142">
    <property type="entry name" value="Nuc_sug_transp"/>
    <property type="match status" value="1"/>
</dbReference>
<comment type="caution">
    <text evidence="7">The sequence shown here is derived from an EMBL/GenBank/DDBJ whole genome shotgun (WGS) entry which is preliminary data.</text>
</comment>